<dbReference type="PROSITE" id="PS51755">
    <property type="entry name" value="OMPR_PHOB"/>
    <property type="match status" value="1"/>
</dbReference>
<dbReference type="InterPro" id="IPR039420">
    <property type="entry name" value="WalR-like"/>
</dbReference>
<evidence type="ECO:0000256" key="2">
    <source>
        <dbReference type="ARBA" id="ARBA00022553"/>
    </source>
</evidence>
<evidence type="ECO:0000256" key="6">
    <source>
        <dbReference type="ARBA" id="ARBA00023163"/>
    </source>
</evidence>
<dbReference type="Pfam" id="PF00072">
    <property type="entry name" value="Response_reg"/>
    <property type="match status" value="1"/>
</dbReference>
<dbReference type="GO" id="GO:0032993">
    <property type="term" value="C:protein-DNA complex"/>
    <property type="evidence" value="ECO:0007669"/>
    <property type="project" value="TreeGrafter"/>
</dbReference>
<dbReference type="InterPro" id="IPR001789">
    <property type="entry name" value="Sig_transdc_resp-reg_receiver"/>
</dbReference>
<proteinExistence type="predicted"/>
<feature type="domain" description="OmpR/PhoB-type" evidence="11">
    <location>
        <begin position="132"/>
        <end position="231"/>
    </location>
</feature>
<dbReference type="PANTHER" id="PTHR48111:SF40">
    <property type="entry name" value="PHOSPHATE REGULON TRANSCRIPTIONAL REGULATORY PROTEIN PHOB"/>
    <property type="match status" value="1"/>
</dbReference>
<keyword evidence="3" id="KW-0902">Two-component regulatory system</keyword>
<evidence type="ECO:0000259" key="11">
    <source>
        <dbReference type="PROSITE" id="PS51755"/>
    </source>
</evidence>
<dbReference type="SMART" id="SM00448">
    <property type="entry name" value="REC"/>
    <property type="match status" value="1"/>
</dbReference>
<dbReference type="GO" id="GO:0006355">
    <property type="term" value="P:regulation of DNA-templated transcription"/>
    <property type="evidence" value="ECO:0007669"/>
    <property type="project" value="InterPro"/>
</dbReference>
<accession>A0A7C6Z3M9</accession>
<dbReference type="Gene3D" id="6.10.250.690">
    <property type="match status" value="1"/>
</dbReference>
<name>A0A7C6Z3M9_9FIRM</name>
<dbReference type="PANTHER" id="PTHR48111">
    <property type="entry name" value="REGULATOR OF RPOS"/>
    <property type="match status" value="1"/>
</dbReference>
<evidence type="ECO:0000256" key="9">
    <source>
        <dbReference type="PROSITE-ProRule" id="PRU01091"/>
    </source>
</evidence>
<comment type="function">
    <text evidence="7">May play the central regulatory role in sporulation. It may be an element of the effector pathway responsible for the activation of sporulation genes in response to nutritional stress. Spo0A may act in concert with spo0H (a sigma factor) to control the expression of some genes that are critical to the sporulation process.</text>
</comment>
<dbReference type="SMART" id="SM00862">
    <property type="entry name" value="Trans_reg_C"/>
    <property type="match status" value="1"/>
</dbReference>
<dbReference type="EMBL" id="DUTF01000140">
    <property type="protein sequence ID" value="HHY26330.1"/>
    <property type="molecule type" value="Genomic_DNA"/>
</dbReference>
<evidence type="ECO:0000313" key="13">
    <source>
        <dbReference type="Proteomes" id="UP000553059"/>
    </source>
</evidence>
<protein>
    <recommendedName>
        <fullName evidence="1">Stage 0 sporulation protein A homolog</fullName>
    </recommendedName>
</protein>
<keyword evidence="5 9" id="KW-0238">DNA-binding</keyword>
<feature type="domain" description="Response regulatory" evidence="10">
    <location>
        <begin position="2"/>
        <end position="116"/>
    </location>
</feature>
<feature type="DNA-binding region" description="OmpR/PhoB-type" evidence="9">
    <location>
        <begin position="132"/>
        <end position="231"/>
    </location>
</feature>
<feature type="modified residue" description="4-aspartylphosphate" evidence="8">
    <location>
        <position position="51"/>
    </location>
</feature>
<dbReference type="InterPro" id="IPR016032">
    <property type="entry name" value="Sig_transdc_resp-reg_C-effctor"/>
</dbReference>
<reference evidence="12 13" key="1">
    <citation type="journal article" date="2020" name="Biotechnol. Biofuels">
        <title>New insights from the biogas microbiome by comprehensive genome-resolved metagenomics of nearly 1600 species originating from multiple anaerobic digesters.</title>
        <authorList>
            <person name="Campanaro S."/>
            <person name="Treu L."/>
            <person name="Rodriguez-R L.M."/>
            <person name="Kovalovszki A."/>
            <person name="Ziels R.M."/>
            <person name="Maus I."/>
            <person name="Zhu X."/>
            <person name="Kougias P.G."/>
            <person name="Basile A."/>
            <person name="Luo G."/>
            <person name="Schluter A."/>
            <person name="Konstantinidis K.T."/>
            <person name="Angelidaki I."/>
        </authorList>
    </citation>
    <scope>NUCLEOTIDE SEQUENCE [LARGE SCALE GENOMIC DNA]</scope>
    <source>
        <strain evidence="12">AS05jafATM_4</strain>
    </source>
</reference>
<keyword evidence="6" id="KW-0804">Transcription</keyword>
<dbReference type="PROSITE" id="PS50110">
    <property type="entry name" value="RESPONSE_REGULATORY"/>
    <property type="match status" value="1"/>
</dbReference>
<dbReference type="Gene3D" id="3.40.50.2300">
    <property type="match status" value="1"/>
</dbReference>
<dbReference type="GO" id="GO:0000976">
    <property type="term" value="F:transcription cis-regulatory region binding"/>
    <property type="evidence" value="ECO:0007669"/>
    <property type="project" value="TreeGrafter"/>
</dbReference>
<organism evidence="12 13">
    <name type="scientific">Desulfitobacterium dehalogenans</name>
    <dbReference type="NCBI Taxonomy" id="36854"/>
    <lineage>
        <taxon>Bacteria</taxon>
        <taxon>Bacillati</taxon>
        <taxon>Bacillota</taxon>
        <taxon>Clostridia</taxon>
        <taxon>Eubacteriales</taxon>
        <taxon>Desulfitobacteriaceae</taxon>
        <taxon>Desulfitobacterium</taxon>
    </lineage>
</organism>
<evidence type="ECO:0000256" key="5">
    <source>
        <dbReference type="ARBA" id="ARBA00023125"/>
    </source>
</evidence>
<evidence type="ECO:0000256" key="7">
    <source>
        <dbReference type="ARBA" id="ARBA00024867"/>
    </source>
</evidence>
<dbReference type="Pfam" id="PF00486">
    <property type="entry name" value="Trans_reg_C"/>
    <property type="match status" value="1"/>
</dbReference>
<comment type="caution">
    <text evidence="12">The sequence shown here is derived from an EMBL/GenBank/DDBJ whole genome shotgun (WGS) entry which is preliminary data.</text>
</comment>
<dbReference type="FunFam" id="1.10.10.10:FF:000018">
    <property type="entry name" value="DNA-binding response regulator ResD"/>
    <property type="match status" value="1"/>
</dbReference>
<sequence length="233" mass="26337">MKIMLADDEESILIVVEHIVTEDGYDFCYASDGVEALAVFEAEKPDLVILDVMMPKLNGFDVCAQLRKKGSNVPIIILSAKGDIVDKSVGFKAGADDYLVKPFSSLELSLRTEALLRRRDHQVGSSSEAEKKESMKLGDLEIFFKRYEARLKGKRVELTPKEFKILAYMAGHPGEVFTREQLLAYVWGEDYVGELTSIAVFIRKIREKIEDDPSKPKYLQTVWGVGYKFGEKE</sequence>
<dbReference type="FunFam" id="3.40.50.2300:FF:000001">
    <property type="entry name" value="DNA-binding response regulator PhoB"/>
    <property type="match status" value="1"/>
</dbReference>
<dbReference type="GO" id="GO:0005829">
    <property type="term" value="C:cytosol"/>
    <property type="evidence" value="ECO:0007669"/>
    <property type="project" value="TreeGrafter"/>
</dbReference>
<dbReference type="AlphaFoldDB" id="A0A7C6Z3M9"/>
<evidence type="ECO:0000256" key="8">
    <source>
        <dbReference type="PROSITE-ProRule" id="PRU00169"/>
    </source>
</evidence>
<dbReference type="SUPFAM" id="SSF52172">
    <property type="entry name" value="CheY-like"/>
    <property type="match status" value="1"/>
</dbReference>
<dbReference type="InterPro" id="IPR011006">
    <property type="entry name" value="CheY-like_superfamily"/>
</dbReference>
<evidence type="ECO:0000259" key="10">
    <source>
        <dbReference type="PROSITE" id="PS50110"/>
    </source>
</evidence>
<dbReference type="SUPFAM" id="SSF46894">
    <property type="entry name" value="C-terminal effector domain of the bipartite response regulators"/>
    <property type="match status" value="1"/>
</dbReference>
<dbReference type="InterPro" id="IPR001867">
    <property type="entry name" value="OmpR/PhoB-type_DNA-bd"/>
</dbReference>
<dbReference type="InterPro" id="IPR036388">
    <property type="entry name" value="WH-like_DNA-bd_sf"/>
</dbReference>
<keyword evidence="2 8" id="KW-0597">Phosphoprotein</keyword>
<dbReference type="CDD" id="cd00383">
    <property type="entry name" value="trans_reg_C"/>
    <property type="match status" value="1"/>
</dbReference>
<dbReference type="CDD" id="cd17574">
    <property type="entry name" value="REC_OmpR"/>
    <property type="match status" value="1"/>
</dbReference>
<gene>
    <name evidence="12" type="ORF">GX523_06195</name>
</gene>
<dbReference type="Gene3D" id="1.10.10.10">
    <property type="entry name" value="Winged helix-like DNA-binding domain superfamily/Winged helix DNA-binding domain"/>
    <property type="match status" value="1"/>
</dbReference>
<dbReference type="GO" id="GO:0000156">
    <property type="term" value="F:phosphorelay response regulator activity"/>
    <property type="evidence" value="ECO:0007669"/>
    <property type="project" value="TreeGrafter"/>
</dbReference>
<evidence type="ECO:0000313" key="12">
    <source>
        <dbReference type="EMBL" id="HHY26330.1"/>
    </source>
</evidence>
<dbReference type="Proteomes" id="UP000553059">
    <property type="component" value="Unassembled WGS sequence"/>
</dbReference>
<keyword evidence="4" id="KW-0805">Transcription regulation</keyword>
<evidence type="ECO:0000256" key="4">
    <source>
        <dbReference type="ARBA" id="ARBA00023015"/>
    </source>
</evidence>
<evidence type="ECO:0000256" key="1">
    <source>
        <dbReference type="ARBA" id="ARBA00018672"/>
    </source>
</evidence>
<evidence type="ECO:0000256" key="3">
    <source>
        <dbReference type="ARBA" id="ARBA00023012"/>
    </source>
</evidence>